<evidence type="ECO:0000313" key="1">
    <source>
        <dbReference type="EMBL" id="KAH8015264.1"/>
    </source>
</evidence>
<organism evidence="1 2">
    <name type="scientific">Sphaerodactylus townsendi</name>
    <dbReference type="NCBI Taxonomy" id="933632"/>
    <lineage>
        <taxon>Eukaryota</taxon>
        <taxon>Metazoa</taxon>
        <taxon>Chordata</taxon>
        <taxon>Craniata</taxon>
        <taxon>Vertebrata</taxon>
        <taxon>Euteleostomi</taxon>
        <taxon>Lepidosauria</taxon>
        <taxon>Squamata</taxon>
        <taxon>Bifurcata</taxon>
        <taxon>Gekkota</taxon>
        <taxon>Sphaerodactylidae</taxon>
        <taxon>Sphaerodactylus</taxon>
    </lineage>
</organism>
<keyword evidence="1" id="KW-0675">Receptor</keyword>
<comment type="caution">
    <text evidence="1">The sequence shown here is derived from an EMBL/GenBank/DDBJ whole genome shotgun (WGS) entry which is preliminary data.</text>
</comment>
<keyword evidence="2" id="KW-1185">Reference proteome</keyword>
<proteinExistence type="predicted"/>
<accession>A0ACB8G6V4</accession>
<gene>
    <name evidence="1" type="primary">NTRK3_1</name>
    <name evidence="1" type="ORF">K3G42_000573</name>
</gene>
<evidence type="ECO:0000313" key="2">
    <source>
        <dbReference type="Proteomes" id="UP000827872"/>
    </source>
</evidence>
<name>A0ACB8G6V4_9SAUR</name>
<protein>
    <submittedName>
        <fullName evidence="1">NT-3 growth factor receptor</fullName>
    </submittedName>
</protein>
<dbReference type="Proteomes" id="UP000827872">
    <property type="component" value="Linkage Group LG01"/>
</dbReference>
<sequence>MLCPTKGGFWNVFFLWSLWGDYLGTAWGCPANCVCNKTEIGCTKPDDGTFFPLLEGQDSGPPNGNASINITDISRSIMSITLELQEDRNGYSPHLNRDDSKGDKVTCFPVDQTSRGHLEPGFYSP</sequence>
<dbReference type="EMBL" id="CM037614">
    <property type="protein sequence ID" value="KAH8015264.1"/>
    <property type="molecule type" value="Genomic_DNA"/>
</dbReference>
<reference evidence="1" key="1">
    <citation type="submission" date="2021-08" db="EMBL/GenBank/DDBJ databases">
        <title>The first chromosome-level gecko genome reveals the dynamic sex chromosomes of Neotropical dwarf geckos (Sphaerodactylidae: Sphaerodactylus).</title>
        <authorList>
            <person name="Pinto B.J."/>
            <person name="Keating S.E."/>
            <person name="Gamble T."/>
        </authorList>
    </citation>
    <scope>NUCLEOTIDE SEQUENCE</scope>
    <source>
        <strain evidence="1">TG3544</strain>
    </source>
</reference>